<sequence length="94" mass="9610">MSSAASSSHPSVGDLSVLVFGPQARSAGTDRLRLSAIEFPITAGKLISKIAETYPDLASSLNVSRIAVNHEFATAGCPIQRGDEVALVGLISGG</sequence>
<dbReference type="SUPFAM" id="SSF54285">
    <property type="entry name" value="MoaD/ThiS"/>
    <property type="match status" value="1"/>
</dbReference>
<dbReference type="CDD" id="cd00754">
    <property type="entry name" value="Ubl_MoaD"/>
    <property type="match status" value="1"/>
</dbReference>
<dbReference type="InterPro" id="IPR016155">
    <property type="entry name" value="Mopterin_synth/thiamin_S_b"/>
</dbReference>
<dbReference type="RefSeq" id="WP_146392546.1">
    <property type="nucleotide sequence ID" value="NZ_SJPK01000009.1"/>
</dbReference>
<accession>A0A5C5XQS6</accession>
<keyword evidence="2" id="KW-1185">Reference proteome</keyword>
<dbReference type="EMBL" id="SJPK01000009">
    <property type="protein sequence ID" value="TWT64851.1"/>
    <property type="molecule type" value="Genomic_DNA"/>
</dbReference>
<organism evidence="1 2">
    <name type="scientific">Allorhodopirellula solitaria</name>
    <dbReference type="NCBI Taxonomy" id="2527987"/>
    <lineage>
        <taxon>Bacteria</taxon>
        <taxon>Pseudomonadati</taxon>
        <taxon>Planctomycetota</taxon>
        <taxon>Planctomycetia</taxon>
        <taxon>Pirellulales</taxon>
        <taxon>Pirellulaceae</taxon>
        <taxon>Allorhodopirellula</taxon>
    </lineage>
</organism>
<dbReference type="Pfam" id="PF02597">
    <property type="entry name" value="ThiS"/>
    <property type="match status" value="1"/>
</dbReference>
<dbReference type="Proteomes" id="UP000318053">
    <property type="component" value="Unassembled WGS sequence"/>
</dbReference>
<protein>
    <submittedName>
        <fullName evidence="1">ThiS family protein</fullName>
    </submittedName>
</protein>
<comment type="caution">
    <text evidence="1">The sequence shown here is derived from an EMBL/GenBank/DDBJ whole genome shotgun (WGS) entry which is preliminary data.</text>
</comment>
<evidence type="ECO:0000313" key="2">
    <source>
        <dbReference type="Proteomes" id="UP000318053"/>
    </source>
</evidence>
<reference evidence="1 2" key="1">
    <citation type="submission" date="2019-02" db="EMBL/GenBank/DDBJ databases">
        <title>Deep-cultivation of Planctomycetes and their phenomic and genomic characterization uncovers novel biology.</title>
        <authorList>
            <person name="Wiegand S."/>
            <person name="Jogler M."/>
            <person name="Boedeker C."/>
            <person name="Pinto D."/>
            <person name="Vollmers J."/>
            <person name="Rivas-Marin E."/>
            <person name="Kohn T."/>
            <person name="Peeters S.H."/>
            <person name="Heuer A."/>
            <person name="Rast P."/>
            <person name="Oberbeckmann S."/>
            <person name="Bunk B."/>
            <person name="Jeske O."/>
            <person name="Meyerdierks A."/>
            <person name="Storesund J.E."/>
            <person name="Kallscheuer N."/>
            <person name="Luecker S."/>
            <person name="Lage O.M."/>
            <person name="Pohl T."/>
            <person name="Merkel B.J."/>
            <person name="Hornburger P."/>
            <person name="Mueller R.-W."/>
            <person name="Bruemmer F."/>
            <person name="Labrenz M."/>
            <person name="Spormann A.M."/>
            <person name="Op Den Camp H."/>
            <person name="Overmann J."/>
            <person name="Amann R."/>
            <person name="Jetten M.S.M."/>
            <person name="Mascher T."/>
            <person name="Medema M.H."/>
            <person name="Devos D.P."/>
            <person name="Kaster A.-K."/>
            <person name="Ovreas L."/>
            <person name="Rohde M."/>
            <person name="Galperin M.Y."/>
            <person name="Jogler C."/>
        </authorList>
    </citation>
    <scope>NUCLEOTIDE SEQUENCE [LARGE SCALE GENOMIC DNA]</scope>
    <source>
        <strain evidence="1 2">CA85</strain>
    </source>
</reference>
<dbReference type="OrthoDB" id="286618at2"/>
<evidence type="ECO:0000313" key="1">
    <source>
        <dbReference type="EMBL" id="TWT64851.1"/>
    </source>
</evidence>
<dbReference type="AlphaFoldDB" id="A0A5C5XQS6"/>
<proteinExistence type="predicted"/>
<dbReference type="Gene3D" id="3.10.20.30">
    <property type="match status" value="1"/>
</dbReference>
<name>A0A5C5XQS6_9BACT</name>
<gene>
    <name evidence="1" type="ORF">CA85_36360</name>
</gene>
<dbReference type="InterPro" id="IPR012675">
    <property type="entry name" value="Beta-grasp_dom_sf"/>
</dbReference>
<dbReference type="InterPro" id="IPR003749">
    <property type="entry name" value="ThiS/MoaD-like"/>
</dbReference>